<reference evidence="2 3" key="1">
    <citation type="submission" date="2015-08" db="EMBL/GenBank/DDBJ databases">
        <title>Next Generation Sequencing and Analysis of the Genome of Puccinia sorghi L Schw, the Causal Agent of Maize Common Rust.</title>
        <authorList>
            <person name="Rochi L."/>
            <person name="Burguener G."/>
            <person name="Darino M."/>
            <person name="Turjanski A."/>
            <person name="Kreff E."/>
            <person name="Dieguez M.J."/>
            <person name="Sacco F."/>
        </authorList>
    </citation>
    <scope>NUCLEOTIDE SEQUENCE [LARGE SCALE GENOMIC DNA]</scope>
    <source>
        <strain evidence="2 3">RO10H11247</strain>
    </source>
</reference>
<protein>
    <submittedName>
        <fullName evidence="2">Uncharacterized protein</fullName>
    </submittedName>
</protein>
<proteinExistence type="predicted"/>
<name>A0A0L6VMA5_9BASI</name>
<feature type="non-terminal residue" evidence="2">
    <location>
        <position position="81"/>
    </location>
</feature>
<dbReference type="Proteomes" id="UP000037035">
    <property type="component" value="Unassembled WGS sequence"/>
</dbReference>
<dbReference type="AlphaFoldDB" id="A0A0L6VMA5"/>
<feature type="non-terminal residue" evidence="2">
    <location>
        <position position="1"/>
    </location>
</feature>
<sequence length="81" mass="8926">SGFCFCNKIVASTQTPPATTPLPSDQQKPPPPLQHPAQMPNSLHQAPLAEEFNHLSCIEPMKIKELWFSGDSAQLLSFLCH</sequence>
<dbReference type="VEuPathDB" id="FungiDB:VP01_13432g1"/>
<evidence type="ECO:0000313" key="2">
    <source>
        <dbReference type="EMBL" id="KNZ61891.1"/>
    </source>
</evidence>
<accession>A0A0L6VMA5</accession>
<dbReference type="EMBL" id="LAVV01003813">
    <property type="protein sequence ID" value="KNZ61891.1"/>
    <property type="molecule type" value="Genomic_DNA"/>
</dbReference>
<comment type="caution">
    <text evidence="2">The sequence shown here is derived from an EMBL/GenBank/DDBJ whole genome shotgun (WGS) entry which is preliminary data.</text>
</comment>
<feature type="region of interest" description="Disordered" evidence="1">
    <location>
        <begin position="13"/>
        <end position="40"/>
    </location>
</feature>
<organism evidence="2 3">
    <name type="scientific">Puccinia sorghi</name>
    <dbReference type="NCBI Taxonomy" id="27349"/>
    <lineage>
        <taxon>Eukaryota</taxon>
        <taxon>Fungi</taxon>
        <taxon>Dikarya</taxon>
        <taxon>Basidiomycota</taxon>
        <taxon>Pucciniomycotina</taxon>
        <taxon>Pucciniomycetes</taxon>
        <taxon>Pucciniales</taxon>
        <taxon>Pucciniaceae</taxon>
        <taxon>Puccinia</taxon>
    </lineage>
</organism>
<evidence type="ECO:0000313" key="3">
    <source>
        <dbReference type="Proteomes" id="UP000037035"/>
    </source>
</evidence>
<gene>
    <name evidence="2" type="ORF">VP01_13432g1</name>
</gene>
<evidence type="ECO:0000256" key="1">
    <source>
        <dbReference type="SAM" id="MobiDB-lite"/>
    </source>
</evidence>
<keyword evidence="3" id="KW-1185">Reference proteome</keyword>